<dbReference type="GO" id="GO:0006508">
    <property type="term" value="P:proteolysis"/>
    <property type="evidence" value="ECO:0007669"/>
    <property type="project" value="InterPro"/>
</dbReference>
<dbReference type="Pfam" id="PF00768">
    <property type="entry name" value="Peptidase_S11"/>
    <property type="match status" value="1"/>
</dbReference>
<name>G9QLX5_9BACI</name>
<keyword evidence="6" id="KW-0573">Peptidoglycan synthesis</keyword>
<dbReference type="PANTHER" id="PTHR21581">
    <property type="entry name" value="D-ALANYL-D-ALANINE CARBOXYPEPTIDASE"/>
    <property type="match status" value="1"/>
</dbReference>
<dbReference type="InterPro" id="IPR012338">
    <property type="entry name" value="Beta-lactam/transpept-like"/>
</dbReference>
<evidence type="ECO:0000256" key="8">
    <source>
        <dbReference type="PIRSR" id="PIRSR618044-1"/>
    </source>
</evidence>
<dbReference type="AlphaFoldDB" id="G9QLX5"/>
<dbReference type="GO" id="GO:0009252">
    <property type="term" value="P:peptidoglycan biosynthetic process"/>
    <property type="evidence" value="ECO:0007669"/>
    <property type="project" value="UniProtKB-KW"/>
</dbReference>
<dbReference type="Proteomes" id="UP000011747">
    <property type="component" value="Unassembled WGS sequence"/>
</dbReference>
<dbReference type="HOGENOM" id="CLU_027070_8_2_9"/>
<proteinExistence type="inferred from homology"/>
<keyword evidence="3" id="KW-0732">Signal</keyword>
<dbReference type="SUPFAM" id="SSF69189">
    <property type="entry name" value="Penicillin-binding protein associated domain"/>
    <property type="match status" value="1"/>
</dbReference>
<evidence type="ECO:0000256" key="9">
    <source>
        <dbReference type="PIRSR" id="PIRSR618044-2"/>
    </source>
</evidence>
<dbReference type="GO" id="GO:0071555">
    <property type="term" value="P:cell wall organization"/>
    <property type="evidence" value="ECO:0007669"/>
    <property type="project" value="UniProtKB-KW"/>
</dbReference>
<protein>
    <recommendedName>
        <fullName evidence="11">Peptidase S11 D-alanyl-D-alanine carboxypeptidase A N-terminal domain-containing protein</fullName>
    </recommendedName>
</protein>
<evidence type="ECO:0000256" key="4">
    <source>
        <dbReference type="ARBA" id="ARBA00022801"/>
    </source>
</evidence>
<comment type="caution">
    <text evidence="12">The sequence shown here is derived from an EMBL/GenBank/DDBJ whole genome shotgun (WGS) entry which is preliminary data.</text>
</comment>
<dbReference type="InterPro" id="IPR018044">
    <property type="entry name" value="Peptidase_S11"/>
</dbReference>
<evidence type="ECO:0000313" key="13">
    <source>
        <dbReference type="Proteomes" id="UP000011747"/>
    </source>
</evidence>
<comment type="similarity">
    <text evidence="2 10">Belongs to the peptidase S11 family.</text>
</comment>
<keyword evidence="13" id="KW-1185">Reference proteome</keyword>
<dbReference type="PATRIC" id="fig|665952.3.peg.2073"/>
<dbReference type="InterPro" id="IPR015956">
    <property type="entry name" value="Peniciliin-bd_prot_C_sf"/>
</dbReference>
<feature type="active site" evidence="8">
    <location>
        <position position="131"/>
    </location>
</feature>
<keyword evidence="4" id="KW-0378">Hydrolase</keyword>
<keyword evidence="7" id="KW-0961">Cell wall biogenesis/degradation</keyword>
<comment type="function">
    <text evidence="1">Removes C-terminal D-alanyl residues from sugar-peptide cell wall precursors.</text>
</comment>
<evidence type="ECO:0000256" key="1">
    <source>
        <dbReference type="ARBA" id="ARBA00003217"/>
    </source>
</evidence>
<evidence type="ECO:0000256" key="10">
    <source>
        <dbReference type="RuleBase" id="RU004016"/>
    </source>
</evidence>
<dbReference type="InterPro" id="IPR001967">
    <property type="entry name" value="Peptidase_S11_N"/>
</dbReference>
<evidence type="ECO:0000313" key="12">
    <source>
        <dbReference type="EMBL" id="EHL77682.1"/>
    </source>
</evidence>
<dbReference type="PANTHER" id="PTHR21581:SF11">
    <property type="entry name" value="D-ALANYL-D-ALANINE CARBOXYPEPTIDASE DACA"/>
    <property type="match status" value="1"/>
</dbReference>
<dbReference type="GO" id="GO:0008360">
    <property type="term" value="P:regulation of cell shape"/>
    <property type="evidence" value="ECO:0007669"/>
    <property type="project" value="UniProtKB-KW"/>
</dbReference>
<dbReference type="Gene3D" id="3.40.710.10">
    <property type="entry name" value="DD-peptidase/beta-lactamase superfamily"/>
    <property type="match status" value="1"/>
</dbReference>
<dbReference type="EMBL" id="ACWF01000108">
    <property type="protein sequence ID" value="EHL77682.1"/>
    <property type="molecule type" value="Genomic_DNA"/>
</dbReference>
<organism evidence="12 13">
    <name type="scientific">Bacillus smithii 7_3_47FAA</name>
    <dbReference type="NCBI Taxonomy" id="665952"/>
    <lineage>
        <taxon>Bacteria</taxon>
        <taxon>Bacillati</taxon>
        <taxon>Bacillota</taxon>
        <taxon>Bacilli</taxon>
        <taxon>Bacillales</taxon>
        <taxon>Bacillaceae</taxon>
        <taxon>Bacillus</taxon>
    </lineage>
</organism>
<dbReference type="GO" id="GO:0009002">
    <property type="term" value="F:serine-type D-Ala-D-Ala carboxypeptidase activity"/>
    <property type="evidence" value="ECO:0007669"/>
    <property type="project" value="InterPro"/>
</dbReference>
<evidence type="ECO:0000256" key="3">
    <source>
        <dbReference type="ARBA" id="ARBA00022729"/>
    </source>
</evidence>
<keyword evidence="5" id="KW-0133">Cell shape</keyword>
<feature type="active site" description="Proton acceptor" evidence="8">
    <location>
        <position position="67"/>
    </location>
</feature>
<gene>
    <name evidence="12" type="ORF">HMPREF1015_02033</name>
</gene>
<accession>G9QLX5</accession>
<dbReference type="PRINTS" id="PR00725">
    <property type="entry name" value="DADACBPTASE1"/>
</dbReference>
<evidence type="ECO:0000256" key="5">
    <source>
        <dbReference type="ARBA" id="ARBA00022960"/>
    </source>
</evidence>
<feature type="domain" description="Peptidase S11 D-alanyl-D-alanine carboxypeptidase A N-terminal" evidence="11">
    <location>
        <begin position="32"/>
        <end position="286"/>
    </location>
</feature>
<evidence type="ECO:0000256" key="2">
    <source>
        <dbReference type="ARBA" id="ARBA00007164"/>
    </source>
</evidence>
<feature type="active site" description="Proton acceptor" evidence="8">
    <location>
        <position position="70"/>
    </location>
</feature>
<dbReference type="RefSeq" id="WP_004439550.1">
    <property type="nucleotide sequence ID" value="NZ_JH414756.1"/>
</dbReference>
<reference evidence="12 13" key="1">
    <citation type="submission" date="2011-09" db="EMBL/GenBank/DDBJ databases">
        <title>The Genome Sequence of Bacillus smithii 7_3_47FAA.</title>
        <authorList>
            <consortium name="The Broad Institute Genome Sequencing Platform"/>
            <person name="Earl A."/>
            <person name="Ward D."/>
            <person name="Feldgarden M."/>
            <person name="Gevers D."/>
            <person name="Daigneault M."/>
            <person name="Strauss J."/>
            <person name="Allen-Vercoe E."/>
            <person name="Young S.K."/>
            <person name="Zeng Q."/>
            <person name="Gargeya S."/>
            <person name="Fitzgerald M."/>
            <person name="Haas B."/>
            <person name="Abouelleil A."/>
            <person name="Alvarado L."/>
            <person name="Arachchi H.M."/>
            <person name="Berlin A."/>
            <person name="Brown A."/>
            <person name="Chapman S.B."/>
            <person name="Chen Z."/>
            <person name="Dunbar C."/>
            <person name="Freedman E."/>
            <person name="Gearin G."/>
            <person name="Goldberg J."/>
            <person name="Griggs A."/>
            <person name="Gujja S."/>
            <person name="Heiman D."/>
            <person name="Howarth C."/>
            <person name="Larson L."/>
            <person name="Lui A."/>
            <person name="MacDonald P.J.P."/>
            <person name="Montmayeur A."/>
            <person name="Murphy C."/>
            <person name="Neiman D."/>
            <person name="Pearson M."/>
            <person name="Priest M."/>
            <person name="Roberts A."/>
            <person name="Saif S."/>
            <person name="Shea T."/>
            <person name="Shenoy N."/>
            <person name="Sisk P."/>
            <person name="Stolte C."/>
            <person name="Sykes S."/>
            <person name="Wortman J."/>
            <person name="Nusbaum C."/>
            <person name="Birren B."/>
        </authorList>
    </citation>
    <scope>NUCLEOTIDE SEQUENCE [LARGE SCALE GENOMIC DNA]</scope>
    <source>
        <strain evidence="12 13">7_3_47FAA</strain>
    </source>
</reference>
<dbReference type="SUPFAM" id="SSF56601">
    <property type="entry name" value="beta-lactamase/transpeptidase-like"/>
    <property type="match status" value="1"/>
</dbReference>
<evidence type="ECO:0000256" key="7">
    <source>
        <dbReference type="ARBA" id="ARBA00023316"/>
    </source>
</evidence>
<evidence type="ECO:0000259" key="11">
    <source>
        <dbReference type="Pfam" id="PF00768"/>
    </source>
</evidence>
<sequence length="425" mass="47384">MIRYVHMYLVAILLVAGISMSFPSGRHSKAEAANDMSVHAKAAILVDAKSGKILFGQNMDESLPVASMSKLMTQYLILEKIQKGDLKWDDVYHADATDQDLSTRPGLGNVPLYQGQSYTVRDLYNAMTLVSANAASRALGRMAGKSDKHFVQMMNDKAKQLGLKHSSFVNTSGLNNQDLAPYQVKGTASDGENKMSARDLALLAYHFIHSFPNEMDIEKKELDQFPVTDSYSIPLRNKNQLLPNGKYPYKGAIGLKTGMNDAAGYGIVALAKRGQRELIAVIIDAKNKKGKRSSKARYMQAQKLLDYGFTHWDYQKISPEKFLPTNQQKIPVENGTKEKAAITSKTTVTELVPKNSHSIKAKLTLMPKFLTDQKKRELPSTYQPYGLIEVGASRVIPSNDRKLTELTLSFRKLLFFMLISVIPHF</sequence>
<evidence type="ECO:0000256" key="6">
    <source>
        <dbReference type="ARBA" id="ARBA00022984"/>
    </source>
</evidence>
<feature type="binding site" evidence="9">
    <location>
        <position position="256"/>
    </location>
    <ligand>
        <name>substrate</name>
    </ligand>
</feature>